<organism evidence="1 2">
    <name type="scientific">Hygrophoropsis aurantiaca</name>
    <dbReference type="NCBI Taxonomy" id="72124"/>
    <lineage>
        <taxon>Eukaryota</taxon>
        <taxon>Fungi</taxon>
        <taxon>Dikarya</taxon>
        <taxon>Basidiomycota</taxon>
        <taxon>Agaricomycotina</taxon>
        <taxon>Agaricomycetes</taxon>
        <taxon>Agaricomycetidae</taxon>
        <taxon>Boletales</taxon>
        <taxon>Coniophorineae</taxon>
        <taxon>Hygrophoropsidaceae</taxon>
        <taxon>Hygrophoropsis</taxon>
    </lineage>
</organism>
<proteinExistence type="predicted"/>
<keyword evidence="2" id="KW-1185">Reference proteome</keyword>
<protein>
    <submittedName>
        <fullName evidence="1">Uncharacterized protein</fullName>
    </submittedName>
</protein>
<reference evidence="1" key="1">
    <citation type="journal article" date="2021" name="New Phytol.">
        <title>Evolutionary innovations through gain and loss of genes in the ectomycorrhizal Boletales.</title>
        <authorList>
            <person name="Wu G."/>
            <person name="Miyauchi S."/>
            <person name="Morin E."/>
            <person name="Kuo A."/>
            <person name="Drula E."/>
            <person name="Varga T."/>
            <person name="Kohler A."/>
            <person name="Feng B."/>
            <person name="Cao Y."/>
            <person name="Lipzen A."/>
            <person name="Daum C."/>
            <person name="Hundley H."/>
            <person name="Pangilinan J."/>
            <person name="Johnson J."/>
            <person name="Barry K."/>
            <person name="LaButti K."/>
            <person name="Ng V."/>
            <person name="Ahrendt S."/>
            <person name="Min B."/>
            <person name="Choi I.G."/>
            <person name="Park H."/>
            <person name="Plett J.M."/>
            <person name="Magnuson J."/>
            <person name="Spatafora J.W."/>
            <person name="Nagy L.G."/>
            <person name="Henrissat B."/>
            <person name="Grigoriev I.V."/>
            <person name="Yang Z.L."/>
            <person name="Xu J."/>
            <person name="Martin F.M."/>
        </authorList>
    </citation>
    <scope>NUCLEOTIDE SEQUENCE</scope>
    <source>
        <strain evidence="1">ATCC 28755</strain>
    </source>
</reference>
<name>A0ACB8A2B4_9AGAM</name>
<comment type="caution">
    <text evidence="1">The sequence shown here is derived from an EMBL/GenBank/DDBJ whole genome shotgun (WGS) entry which is preliminary data.</text>
</comment>
<sequence>MVYSTQDQDNVNAAIARTQDEAQELENQEHDLTARLRLTQNSLALKRTAIARLKNSITPVYRLPNEMLLSCFHLTIELWKNEIERSNENSILYDEEIRHSPCTPAVAISHVSHFWRQLTINAPFFWTYLNPMPLKEEHMDVHGDMLHRIGNMPFALDFWYRGNPLVNKRPVAVTAATTTPITSHANQKYGIFSVNASEVAVLLSRSMGFSIMNSSRPNSFNHLTTLSVLHVDVSPREGLDYYFWKRFLSNAPRLRNLQISSNAISNYYPVTTLTNIKLPKLEDLTTVGWNPGLENFFVSLSVPDLRQLRLLDWDLSDGLSTLFVDSFPRFPKVRNLTLKLPLKYRRSFSYQNRRDFINAFPNITHFRGHPALFKLTWNHRPFSSWPDLQQFTLDFVRYDVHSRDFSDLYRFLEARATQAKYPLRIRIAERDRDTYSYYHLTNLAQYGEVLGALCTCDTWMKAQSTEGLSLIERRRFYQSVAGP</sequence>
<evidence type="ECO:0000313" key="2">
    <source>
        <dbReference type="Proteomes" id="UP000790377"/>
    </source>
</evidence>
<dbReference type="Proteomes" id="UP000790377">
    <property type="component" value="Unassembled WGS sequence"/>
</dbReference>
<gene>
    <name evidence="1" type="ORF">BJ138DRAFT_509113</name>
</gene>
<dbReference type="EMBL" id="MU267911">
    <property type="protein sequence ID" value="KAH7907366.1"/>
    <property type="molecule type" value="Genomic_DNA"/>
</dbReference>
<accession>A0ACB8A2B4</accession>
<evidence type="ECO:0000313" key="1">
    <source>
        <dbReference type="EMBL" id="KAH7907366.1"/>
    </source>
</evidence>